<dbReference type="CDD" id="cd00074">
    <property type="entry name" value="HFD_H2A"/>
    <property type="match status" value="1"/>
</dbReference>
<evidence type="ECO:0000259" key="2">
    <source>
        <dbReference type="Pfam" id="PF00125"/>
    </source>
</evidence>
<keyword evidence="1" id="KW-0238">DNA-binding</keyword>
<comment type="caution">
    <text evidence="3">The sequence shown here is derived from an EMBL/GenBank/DDBJ whole genome shotgun (WGS) entry which is preliminary data.</text>
</comment>
<protein>
    <recommendedName>
        <fullName evidence="1">Histone H2A</fullName>
    </recommendedName>
</protein>
<organism evidence="3 4">
    <name type="scientific">Bugula neritina</name>
    <name type="common">Brown bryozoan</name>
    <name type="synonym">Sertularia neritina</name>
    <dbReference type="NCBI Taxonomy" id="10212"/>
    <lineage>
        <taxon>Eukaryota</taxon>
        <taxon>Metazoa</taxon>
        <taxon>Spiralia</taxon>
        <taxon>Lophotrochozoa</taxon>
        <taxon>Bryozoa</taxon>
        <taxon>Gymnolaemata</taxon>
        <taxon>Cheilostomatida</taxon>
        <taxon>Flustrina</taxon>
        <taxon>Buguloidea</taxon>
        <taxon>Bugulidae</taxon>
        <taxon>Bugula</taxon>
    </lineage>
</organism>
<comment type="similarity">
    <text evidence="1">Belongs to the histone H2A family.</text>
</comment>
<dbReference type="Pfam" id="PF00125">
    <property type="entry name" value="Histone"/>
    <property type="match status" value="1"/>
</dbReference>
<proteinExistence type="inferred from homology"/>
<dbReference type="SMART" id="SM00414">
    <property type="entry name" value="H2A"/>
    <property type="match status" value="1"/>
</dbReference>
<dbReference type="GO" id="GO:0005634">
    <property type="term" value="C:nucleus"/>
    <property type="evidence" value="ECO:0007669"/>
    <property type="project" value="UniProtKB-SubCell"/>
</dbReference>
<comment type="subcellular location">
    <subcellularLocation>
        <location evidence="1">Nucleus</location>
    </subcellularLocation>
</comment>
<feature type="domain" description="Core Histone H2A/H2B/H3" evidence="2">
    <location>
        <begin position="3"/>
        <end position="50"/>
    </location>
</feature>
<reference evidence="3" key="1">
    <citation type="submission" date="2020-06" db="EMBL/GenBank/DDBJ databases">
        <title>Draft genome of Bugula neritina, a colonial animal packing powerful symbionts and potential medicines.</title>
        <authorList>
            <person name="Rayko M."/>
        </authorList>
    </citation>
    <scope>NUCLEOTIDE SEQUENCE [LARGE SCALE GENOMIC DNA]</scope>
    <source>
        <strain evidence="3">Kwan_BN1</strain>
    </source>
</reference>
<dbReference type="GO" id="GO:0000786">
    <property type="term" value="C:nucleosome"/>
    <property type="evidence" value="ECO:0007669"/>
    <property type="project" value="UniProtKB-KW"/>
</dbReference>
<keyword evidence="1" id="KW-0539">Nucleus</keyword>
<dbReference type="InterPro" id="IPR002119">
    <property type="entry name" value="Histone_H2A"/>
</dbReference>
<keyword evidence="4" id="KW-1185">Reference proteome</keyword>
<dbReference type="Proteomes" id="UP000593567">
    <property type="component" value="Unassembled WGS sequence"/>
</dbReference>
<dbReference type="SUPFAM" id="SSF47113">
    <property type="entry name" value="Histone-fold"/>
    <property type="match status" value="1"/>
</dbReference>
<keyword evidence="1" id="KW-0158">Chromosome</keyword>
<evidence type="ECO:0000313" key="3">
    <source>
        <dbReference type="EMBL" id="KAF6023375.1"/>
    </source>
</evidence>
<dbReference type="AlphaFoldDB" id="A0A7J7JBD1"/>
<dbReference type="InterPro" id="IPR009072">
    <property type="entry name" value="Histone-fold"/>
</dbReference>
<dbReference type="OrthoDB" id="507009at2759"/>
<dbReference type="PRINTS" id="PR00620">
    <property type="entry name" value="HISTONEH2A"/>
</dbReference>
<dbReference type="EMBL" id="VXIV02002724">
    <property type="protein sequence ID" value="KAF6023375.1"/>
    <property type="molecule type" value="Genomic_DNA"/>
</dbReference>
<dbReference type="GO" id="GO:0046982">
    <property type="term" value="F:protein heterodimerization activity"/>
    <property type="evidence" value="ECO:0007669"/>
    <property type="project" value="InterPro"/>
</dbReference>
<dbReference type="GO" id="GO:0030527">
    <property type="term" value="F:structural constituent of chromatin"/>
    <property type="evidence" value="ECO:0007669"/>
    <property type="project" value="InterPro"/>
</dbReference>
<dbReference type="PANTHER" id="PTHR23430">
    <property type="entry name" value="HISTONE H2A"/>
    <property type="match status" value="1"/>
</dbReference>
<dbReference type="Gene3D" id="1.10.20.10">
    <property type="entry name" value="Histone, subunit A"/>
    <property type="match status" value="1"/>
</dbReference>
<comment type="subunit">
    <text evidence="1">The nucleosome is a histone octamer containing two molecules each of H2A, H2B, H3 and H4 assembled in one H3-H4 heterotetramer and two H2A-H2B heterodimers. The octamer wraps approximately 147 bp of DNA.</text>
</comment>
<evidence type="ECO:0000256" key="1">
    <source>
        <dbReference type="RuleBase" id="RU003767"/>
    </source>
</evidence>
<keyword evidence="1" id="KW-0544">Nucleosome core</keyword>
<sequence length="99" mass="11148">MPHMRLGSGAPVYLSAVLEYLSAEVLELAANSARDNRKKRIRPRDVRLAVGHDTELSKLCQDVTFSEGGNMVHINVELYHLKSQRLIKLVVQGRVVLLR</sequence>
<dbReference type="GO" id="GO:0003677">
    <property type="term" value="F:DNA binding"/>
    <property type="evidence" value="ECO:0007669"/>
    <property type="project" value="UniProtKB-KW"/>
</dbReference>
<gene>
    <name evidence="3" type="ORF">EB796_018317</name>
</gene>
<dbReference type="InterPro" id="IPR007125">
    <property type="entry name" value="H2A/H2B/H3"/>
</dbReference>
<name>A0A7J7JBD1_BUGNE</name>
<accession>A0A7J7JBD1</accession>
<evidence type="ECO:0000313" key="4">
    <source>
        <dbReference type="Proteomes" id="UP000593567"/>
    </source>
</evidence>